<dbReference type="Proteomes" id="UP000299102">
    <property type="component" value="Unassembled WGS sequence"/>
</dbReference>
<sequence length="72" mass="8235">MGIFEKRANSFPKGRQLISKCPGAARVYEVCIEMSEVEKAITASTVGYCIVTVRRRNNPDRNRIVGNRYWNN</sequence>
<evidence type="ECO:0000313" key="2">
    <source>
        <dbReference type="Proteomes" id="UP000299102"/>
    </source>
</evidence>
<name>A0A4C1ZQU7_EUMVA</name>
<proteinExistence type="predicted"/>
<protein>
    <submittedName>
        <fullName evidence="1">Uncharacterized protein</fullName>
    </submittedName>
</protein>
<reference evidence="1 2" key="1">
    <citation type="journal article" date="2019" name="Commun. Biol.">
        <title>The bagworm genome reveals a unique fibroin gene that provides high tensile strength.</title>
        <authorList>
            <person name="Kono N."/>
            <person name="Nakamura H."/>
            <person name="Ohtoshi R."/>
            <person name="Tomita M."/>
            <person name="Numata K."/>
            <person name="Arakawa K."/>
        </authorList>
    </citation>
    <scope>NUCLEOTIDE SEQUENCE [LARGE SCALE GENOMIC DNA]</scope>
</reference>
<organism evidence="1 2">
    <name type="scientific">Eumeta variegata</name>
    <name type="common">Bagworm moth</name>
    <name type="synonym">Eumeta japonica</name>
    <dbReference type="NCBI Taxonomy" id="151549"/>
    <lineage>
        <taxon>Eukaryota</taxon>
        <taxon>Metazoa</taxon>
        <taxon>Ecdysozoa</taxon>
        <taxon>Arthropoda</taxon>
        <taxon>Hexapoda</taxon>
        <taxon>Insecta</taxon>
        <taxon>Pterygota</taxon>
        <taxon>Neoptera</taxon>
        <taxon>Endopterygota</taxon>
        <taxon>Lepidoptera</taxon>
        <taxon>Glossata</taxon>
        <taxon>Ditrysia</taxon>
        <taxon>Tineoidea</taxon>
        <taxon>Psychidae</taxon>
        <taxon>Oiketicinae</taxon>
        <taxon>Eumeta</taxon>
    </lineage>
</organism>
<comment type="caution">
    <text evidence="1">The sequence shown here is derived from an EMBL/GenBank/DDBJ whole genome shotgun (WGS) entry which is preliminary data.</text>
</comment>
<evidence type="ECO:0000313" key="1">
    <source>
        <dbReference type="EMBL" id="GBP88945.1"/>
    </source>
</evidence>
<gene>
    <name evidence="1" type="ORF">EVAR_52284_1</name>
</gene>
<accession>A0A4C1ZQU7</accession>
<dbReference type="AlphaFoldDB" id="A0A4C1ZQU7"/>
<keyword evidence="2" id="KW-1185">Reference proteome</keyword>
<dbReference type="EMBL" id="BGZK01001967">
    <property type="protein sequence ID" value="GBP88945.1"/>
    <property type="molecule type" value="Genomic_DNA"/>
</dbReference>